<organism evidence="2 3">
    <name type="scientific">Desmophyllum pertusum</name>
    <dbReference type="NCBI Taxonomy" id="174260"/>
    <lineage>
        <taxon>Eukaryota</taxon>
        <taxon>Metazoa</taxon>
        <taxon>Cnidaria</taxon>
        <taxon>Anthozoa</taxon>
        <taxon>Hexacorallia</taxon>
        <taxon>Scleractinia</taxon>
        <taxon>Caryophylliina</taxon>
        <taxon>Caryophylliidae</taxon>
        <taxon>Desmophyllum</taxon>
    </lineage>
</organism>
<dbReference type="OrthoDB" id="10347545at2759"/>
<dbReference type="Proteomes" id="UP001163046">
    <property type="component" value="Unassembled WGS sequence"/>
</dbReference>
<accession>A0A9W9YQQ3</accession>
<dbReference type="AlphaFoldDB" id="A0A9W9YQQ3"/>
<name>A0A9W9YQQ3_9CNID</name>
<keyword evidence="3" id="KW-1185">Reference proteome</keyword>
<gene>
    <name evidence="2" type="ORF">OS493_021526</name>
</gene>
<evidence type="ECO:0000313" key="3">
    <source>
        <dbReference type="Proteomes" id="UP001163046"/>
    </source>
</evidence>
<feature type="compositionally biased region" description="Polar residues" evidence="1">
    <location>
        <begin position="135"/>
        <end position="147"/>
    </location>
</feature>
<comment type="caution">
    <text evidence="2">The sequence shown here is derived from an EMBL/GenBank/DDBJ whole genome shotgun (WGS) entry which is preliminary data.</text>
</comment>
<sequence length="230" mass="27158">MDESSLMLRPRCVCKDQRKRDYAANNSLRTKPFHHCTTQDMRNSVSVSRREDLCGWEINQLVLLHDDLGIVEWFSDEERQIFPTANRAGWCRRSLFGCVASRSTDNRLQTTQTDVSTMNIFSAQLHQISLRRDNFNNPEMKSSMTQIKSDKKDRENRQHFFLNKPQGHKSKADISDPYRTLEERGRRLPGRYKAVESALNPSPKYVTWREDLQKRESQRSTRVWKIYDNL</sequence>
<evidence type="ECO:0000256" key="1">
    <source>
        <dbReference type="SAM" id="MobiDB-lite"/>
    </source>
</evidence>
<protein>
    <submittedName>
        <fullName evidence="2">Uncharacterized protein</fullName>
    </submittedName>
</protein>
<evidence type="ECO:0000313" key="2">
    <source>
        <dbReference type="EMBL" id="KAJ7358750.1"/>
    </source>
</evidence>
<proteinExistence type="predicted"/>
<feature type="region of interest" description="Disordered" evidence="1">
    <location>
        <begin position="135"/>
        <end position="154"/>
    </location>
</feature>
<dbReference type="EMBL" id="MU827315">
    <property type="protein sequence ID" value="KAJ7358750.1"/>
    <property type="molecule type" value="Genomic_DNA"/>
</dbReference>
<reference evidence="2" key="1">
    <citation type="submission" date="2023-01" db="EMBL/GenBank/DDBJ databases">
        <title>Genome assembly of the deep-sea coral Lophelia pertusa.</title>
        <authorList>
            <person name="Herrera S."/>
            <person name="Cordes E."/>
        </authorList>
    </citation>
    <scope>NUCLEOTIDE SEQUENCE</scope>
    <source>
        <strain evidence="2">USNM1676648</strain>
        <tissue evidence="2">Polyp</tissue>
    </source>
</reference>